<reference evidence="1 2" key="2">
    <citation type="journal article" date="2022" name="Mol. Ecol. Resour.">
        <title>The genomes of chicory, endive, great burdock and yacon provide insights into Asteraceae paleo-polyploidization history and plant inulin production.</title>
        <authorList>
            <person name="Fan W."/>
            <person name="Wang S."/>
            <person name="Wang H."/>
            <person name="Wang A."/>
            <person name="Jiang F."/>
            <person name="Liu H."/>
            <person name="Zhao H."/>
            <person name="Xu D."/>
            <person name="Zhang Y."/>
        </authorList>
    </citation>
    <scope>NUCLEOTIDE SEQUENCE [LARGE SCALE GENOMIC DNA]</scope>
    <source>
        <strain evidence="2">cv. Yunnan</strain>
        <tissue evidence="1">Leaves</tissue>
    </source>
</reference>
<comment type="caution">
    <text evidence="1">The sequence shown here is derived from an EMBL/GenBank/DDBJ whole genome shotgun (WGS) entry which is preliminary data.</text>
</comment>
<gene>
    <name evidence="1" type="ORF">L1987_02366</name>
</gene>
<protein>
    <submittedName>
        <fullName evidence="1">Uncharacterized protein</fullName>
    </submittedName>
</protein>
<reference evidence="2" key="1">
    <citation type="journal article" date="2022" name="Mol. Ecol. Resour.">
        <title>The genomes of chicory, endive, great burdock and yacon provide insights into Asteraceae palaeo-polyploidization history and plant inulin production.</title>
        <authorList>
            <person name="Fan W."/>
            <person name="Wang S."/>
            <person name="Wang H."/>
            <person name="Wang A."/>
            <person name="Jiang F."/>
            <person name="Liu H."/>
            <person name="Zhao H."/>
            <person name="Xu D."/>
            <person name="Zhang Y."/>
        </authorList>
    </citation>
    <scope>NUCLEOTIDE SEQUENCE [LARGE SCALE GENOMIC DNA]</scope>
    <source>
        <strain evidence="2">cv. Yunnan</strain>
    </source>
</reference>
<proteinExistence type="predicted"/>
<keyword evidence="2" id="KW-1185">Reference proteome</keyword>
<sequence>MIFTYLHFSFSFFHSGSSAIIKLQTLIRRRSIREIQLQTLSRSIGLNSRNPKNEEPVVEDDDDDNEEDDVEGETICFKCIKL</sequence>
<dbReference type="Proteomes" id="UP001056120">
    <property type="component" value="Linkage Group LG01"/>
</dbReference>
<organism evidence="1 2">
    <name type="scientific">Smallanthus sonchifolius</name>
    <dbReference type="NCBI Taxonomy" id="185202"/>
    <lineage>
        <taxon>Eukaryota</taxon>
        <taxon>Viridiplantae</taxon>
        <taxon>Streptophyta</taxon>
        <taxon>Embryophyta</taxon>
        <taxon>Tracheophyta</taxon>
        <taxon>Spermatophyta</taxon>
        <taxon>Magnoliopsida</taxon>
        <taxon>eudicotyledons</taxon>
        <taxon>Gunneridae</taxon>
        <taxon>Pentapetalae</taxon>
        <taxon>asterids</taxon>
        <taxon>campanulids</taxon>
        <taxon>Asterales</taxon>
        <taxon>Asteraceae</taxon>
        <taxon>Asteroideae</taxon>
        <taxon>Heliantheae alliance</taxon>
        <taxon>Millerieae</taxon>
        <taxon>Smallanthus</taxon>
    </lineage>
</organism>
<accession>A0ACB9K7Q4</accession>
<evidence type="ECO:0000313" key="2">
    <source>
        <dbReference type="Proteomes" id="UP001056120"/>
    </source>
</evidence>
<evidence type="ECO:0000313" key="1">
    <source>
        <dbReference type="EMBL" id="KAI3828268.1"/>
    </source>
</evidence>
<dbReference type="EMBL" id="CM042018">
    <property type="protein sequence ID" value="KAI3828268.1"/>
    <property type="molecule type" value="Genomic_DNA"/>
</dbReference>
<name>A0ACB9K7Q4_9ASTR</name>